<dbReference type="PANTHER" id="PTHR33107">
    <property type="entry name" value="KUNITZ TRYPSIN INHIBITOR 2"/>
    <property type="match status" value="1"/>
</dbReference>
<dbReference type="EnsemblPlants" id="TraesCS3D02G511600.1">
    <property type="protein sequence ID" value="TraesCS3D02G511600.1.cds1"/>
    <property type="gene ID" value="TraesCS3D02G511600"/>
</dbReference>
<dbReference type="STRING" id="4565.A0A3B6H3H5"/>
<dbReference type="InterPro" id="IPR002160">
    <property type="entry name" value="Prot_inh_Kunz-lg"/>
</dbReference>
<protein>
    <recommendedName>
        <fullName evidence="3">Alpha-amylase/subtilisin inhibitor</fullName>
    </recommendedName>
</protein>
<dbReference type="Gramene" id="TraesCS3D02G511600.1">
    <property type="protein sequence ID" value="TraesCS3D02G511600.1.cds1"/>
    <property type="gene ID" value="TraesCS3D02G511600"/>
</dbReference>
<dbReference type="AlphaFoldDB" id="A0A3B6H3H5"/>
<dbReference type="OrthoDB" id="603968at2759"/>
<dbReference type="Pfam" id="PF00197">
    <property type="entry name" value="Kunitz_legume"/>
    <property type="match status" value="1"/>
</dbReference>
<reference evidence="1" key="2">
    <citation type="submission" date="2018-10" db="UniProtKB">
        <authorList>
            <consortium name="EnsemblPlants"/>
        </authorList>
    </citation>
    <scope>IDENTIFICATION</scope>
</reference>
<sequence>MLEITCSSAHHLYNLTIWMPMSRTTQSAQLRVTTFIAMEHFCFLVILSLSGLAMALQLTSPCNAAQAQPQPIYDTDGHELTGHNMYNIMPVDRNLSDQCIYVSSLRDPRCRMRAILTPCKQFRGNPDGYVSIKLAEASSGSGKEASPRLSTDVVIEFGGIITWCMHRRQWYAHGGITNQTHVTVGRPGGMEGCQAPAGTCKKSFMFRVEKHGTGYKLTSCFQAPCRDLVLFDYNGHMWLTVEKDGREPLVVVFKKFHLASLPPANPPQLG</sequence>
<name>A0A3B6H3H5_WHEAT</name>
<evidence type="ECO:0000313" key="1">
    <source>
        <dbReference type="EnsemblPlants" id="TraesCS3D02G511600.1.cds1"/>
    </source>
</evidence>
<dbReference type="PANTHER" id="PTHR33107:SF22">
    <property type="entry name" value="ALPHA-AMYLASE_SUBTILISIN INHIBITOR"/>
    <property type="match status" value="1"/>
</dbReference>
<reference evidence="1" key="1">
    <citation type="submission" date="2018-08" db="EMBL/GenBank/DDBJ databases">
        <authorList>
            <person name="Rossello M."/>
        </authorList>
    </citation>
    <scope>NUCLEOTIDE SEQUENCE [LARGE SCALE GENOMIC DNA]</scope>
    <source>
        <strain evidence="1">cv. Chinese Spring</strain>
    </source>
</reference>
<dbReference type="SUPFAM" id="SSF50386">
    <property type="entry name" value="STI-like"/>
    <property type="match status" value="1"/>
</dbReference>
<dbReference type="GO" id="GO:0004866">
    <property type="term" value="F:endopeptidase inhibitor activity"/>
    <property type="evidence" value="ECO:0007669"/>
    <property type="project" value="InterPro"/>
</dbReference>
<dbReference type="Gene3D" id="2.80.10.50">
    <property type="match status" value="1"/>
</dbReference>
<keyword evidence="2" id="KW-1185">Reference proteome</keyword>
<dbReference type="Proteomes" id="UP000019116">
    <property type="component" value="Chromosome 3D"/>
</dbReference>
<dbReference type="Gramene" id="TraesROB_scaffold_133430_01G000100.1">
    <property type="protein sequence ID" value="TraesROB_scaffold_133430_01G000100.1"/>
    <property type="gene ID" value="TraesROB_scaffold_133430_01G000100"/>
</dbReference>
<dbReference type="SMR" id="A0A3B6H3H5"/>
<dbReference type="SMART" id="SM00452">
    <property type="entry name" value="STI"/>
    <property type="match status" value="1"/>
</dbReference>
<dbReference type="Gramene" id="TraesCS3D03G1128300.1">
    <property type="protein sequence ID" value="TraesCS3D03G1128300.1.CDS1"/>
    <property type="gene ID" value="TraesCS3D03G1128300"/>
</dbReference>
<dbReference type="Gramene" id="TraesWEE_scaffold_048941_01G000200.1">
    <property type="protein sequence ID" value="TraesWEE_scaffold_048941_01G000200.1"/>
    <property type="gene ID" value="TraesWEE_scaffold_048941_01G000200"/>
</dbReference>
<dbReference type="PROSITE" id="PS00283">
    <property type="entry name" value="SOYBEAN_KUNITZ"/>
    <property type="match status" value="1"/>
</dbReference>
<accession>A0A3B6H3H5</accession>
<dbReference type="InterPro" id="IPR011065">
    <property type="entry name" value="Kunitz_inhibitor_STI-like_sf"/>
</dbReference>
<evidence type="ECO:0000313" key="2">
    <source>
        <dbReference type="Proteomes" id="UP000019116"/>
    </source>
</evidence>
<proteinExistence type="predicted"/>
<organism evidence="1">
    <name type="scientific">Triticum aestivum</name>
    <name type="common">Wheat</name>
    <dbReference type="NCBI Taxonomy" id="4565"/>
    <lineage>
        <taxon>Eukaryota</taxon>
        <taxon>Viridiplantae</taxon>
        <taxon>Streptophyta</taxon>
        <taxon>Embryophyta</taxon>
        <taxon>Tracheophyta</taxon>
        <taxon>Spermatophyta</taxon>
        <taxon>Magnoliopsida</taxon>
        <taxon>Liliopsida</taxon>
        <taxon>Poales</taxon>
        <taxon>Poaceae</taxon>
        <taxon>BOP clade</taxon>
        <taxon>Pooideae</taxon>
        <taxon>Triticodae</taxon>
        <taxon>Triticeae</taxon>
        <taxon>Triticinae</taxon>
        <taxon>Triticum</taxon>
    </lineage>
</organism>
<evidence type="ECO:0008006" key="3">
    <source>
        <dbReference type="Google" id="ProtNLM"/>
    </source>
</evidence>